<keyword evidence="4 11" id="KW-0227">DNA damage</keyword>
<name>A0A7R9F6I2_9NEOP</name>
<keyword evidence="3 11" id="KW-0479">Metal-binding</keyword>
<dbReference type="AlphaFoldDB" id="A0A7R9F6I2"/>
<comment type="subcellular location">
    <subcellularLocation>
        <location evidence="1 11">Nucleus</location>
    </subcellularLocation>
</comment>
<evidence type="ECO:0000256" key="4">
    <source>
        <dbReference type="ARBA" id="ARBA00022763"/>
    </source>
</evidence>
<dbReference type="GO" id="GO:0008270">
    <property type="term" value="F:zinc ion binding"/>
    <property type="evidence" value="ECO:0007669"/>
    <property type="project" value="UniProtKB-KW"/>
</dbReference>
<evidence type="ECO:0000256" key="6">
    <source>
        <dbReference type="ARBA" id="ARBA00022833"/>
    </source>
</evidence>
<evidence type="ECO:0000256" key="11">
    <source>
        <dbReference type="RuleBase" id="RU368090"/>
    </source>
</evidence>
<evidence type="ECO:0000256" key="2">
    <source>
        <dbReference type="ARBA" id="ARBA00005273"/>
    </source>
</evidence>
<organism evidence="12">
    <name type="scientific">Timema bartmani</name>
    <dbReference type="NCBI Taxonomy" id="61472"/>
    <lineage>
        <taxon>Eukaryota</taxon>
        <taxon>Metazoa</taxon>
        <taxon>Ecdysozoa</taxon>
        <taxon>Arthropoda</taxon>
        <taxon>Hexapoda</taxon>
        <taxon>Insecta</taxon>
        <taxon>Pterygota</taxon>
        <taxon>Neoptera</taxon>
        <taxon>Polyneoptera</taxon>
        <taxon>Phasmatodea</taxon>
        <taxon>Timematodea</taxon>
        <taxon>Timematoidea</taxon>
        <taxon>Timematidae</taxon>
        <taxon>Timema</taxon>
    </lineage>
</organism>
<dbReference type="EMBL" id="OD568247">
    <property type="protein sequence ID" value="CAD7446716.1"/>
    <property type="molecule type" value="Genomic_DNA"/>
</dbReference>
<evidence type="ECO:0000256" key="3">
    <source>
        <dbReference type="ARBA" id="ARBA00022723"/>
    </source>
</evidence>
<dbReference type="PANTHER" id="PTHR12831">
    <property type="entry name" value="TRANSCRIPTION INITIATION FACTOR IIH TFIIH , POLYPEPTIDE 3-RELATED"/>
    <property type="match status" value="1"/>
</dbReference>
<dbReference type="InterPro" id="IPR036465">
    <property type="entry name" value="vWFA_dom_sf"/>
</dbReference>
<comment type="subunit">
    <text evidence="11">Part of a TFIID-containing RNA polymerase II pre-initiation complex that is composed of TBP and at least GTF2A1, GTF2A2, GTF2E1, GTF2E2, GTF2F1, GTF2H2, GTF2H3, GTF2H4, GTF2H5, GTF2B, TCEA1, ERCC2, ERCC3, TAF1, TAF2, TAF3, TAF4, TAF5, TAF6, TAF7, TAF8, TAF9, TAF10, TAF11, TAF12 and TAF13. Component of the 7-subunit TFIIH core complex composed of XPB/ERCC3, XPD/ERCC2, GTF2H1, GTF2H2, GTF2H3, GTF2H4 and GTF2H5, which is active in NER. The core complex associates with the 3-subunit CDK-activating kinase (CAK) module composed of CCNH/cyclin H, CDK7 and MNAT1 to form the 10-subunit holoenzyme (holo-TFIIH) active in transcription. Interacts with RARA; the interaction requires prior phosphorylation of RARA on 'Ser-369' which then enhances interaction of RARA with CDK7.</text>
</comment>
<dbReference type="GO" id="GO:0006355">
    <property type="term" value="P:regulation of DNA-templated transcription"/>
    <property type="evidence" value="ECO:0007669"/>
    <property type="project" value="InterPro"/>
</dbReference>
<reference evidence="12" key="1">
    <citation type="submission" date="2020-11" db="EMBL/GenBank/DDBJ databases">
        <authorList>
            <person name="Tran Van P."/>
        </authorList>
    </citation>
    <scope>NUCLEOTIDE SEQUENCE</scope>
</reference>
<evidence type="ECO:0000256" key="8">
    <source>
        <dbReference type="ARBA" id="ARBA00023163"/>
    </source>
</evidence>
<gene>
    <name evidence="12" type="ORF">TBIB3V08_LOCUS9042</name>
</gene>
<evidence type="ECO:0000256" key="1">
    <source>
        <dbReference type="ARBA" id="ARBA00004123"/>
    </source>
</evidence>
<evidence type="ECO:0000256" key="7">
    <source>
        <dbReference type="ARBA" id="ARBA00023015"/>
    </source>
</evidence>
<protein>
    <recommendedName>
        <fullName evidence="11">General transcription factor IIH subunit 3</fullName>
    </recommendedName>
    <alternativeName>
        <fullName evidence="11">General transcription factor IIH polypeptide 3</fullName>
    </alternativeName>
</protein>
<comment type="function">
    <text evidence="11">Component of the general transcription and DNA repair factor IIH (TFIIH) core complex, which is involved in general and transcription-coupled nucleotide excision repair (NER) of damaged DNA and, when complexed to CAK, in RNA transcription by RNA polymerase II. In NER, TFIIH acts by opening DNA around the lesion to allow the excision of the damaged oligonucleotide and its replacement by a new DNA fragment. In transcription, TFIIH has an essential role in transcription initiation. When the pre-initiation complex (PIC) has been established, TFIIH is required for promoter opening and promoter escape. Phosphorylation of the C-terminal tail (CTD) of the largest subunit of RNA polymerase II by the kinase module CAK controls the initiation of transcription.</text>
</comment>
<dbReference type="InterPro" id="IPR004600">
    <property type="entry name" value="TFIIH_Tfb4/GTF2H3"/>
</dbReference>
<evidence type="ECO:0000256" key="9">
    <source>
        <dbReference type="ARBA" id="ARBA00023204"/>
    </source>
</evidence>
<keyword evidence="7 11" id="KW-0805">Transcription regulation</keyword>
<dbReference type="GO" id="GO:0005675">
    <property type="term" value="C:transcription factor TFIIH holo complex"/>
    <property type="evidence" value="ECO:0007669"/>
    <property type="project" value="UniProtKB-UniRule"/>
</dbReference>
<evidence type="ECO:0000256" key="5">
    <source>
        <dbReference type="ARBA" id="ARBA00022771"/>
    </source>
</evidence>
<keyword evidence="10 11" id="KW-0539">Nucleus</keyword>
<keyword evidence="8 11" id="KW-0804">Transcription</keyword>
<dbReference type="GO" id="GO:0006289">
    <property type="term" value="P:nucleotide-excision repair"/>
    <property type="evidence" value="ECO:0007669"/>
    <property type="project" value="UniProtKB-UniRule"/>
</dbReference>
<evidence type="ECO:0000313" key="12">
    <source>
        <dbReference type="EMBL" id="CAD7446716.1"/>
    </source>
</evidence>
<dbReference type="GO" id="GO:0000439">
    <property type="term" value="C:transcription factor TFIIH core complex"/>
    <property type="evidence" value="ECO:0007669"/>
    <property type="project" value="UniProtKB-UniRule"/>
</dbReference>
<keyword evidence="6 11" id="KW-0862">Zinc</keyword>
<dbReference type="Pfam" id="PF03850">
    <property type="entry name" value="Tfb4"/>
    <property type="match status" value="2"/>
</dbReference>
<comment type="similarity">
    <text evidence="2 11">Belongs to the TFB4 family.</text>
</comment>
<dbReference type="Gene3D" id="3.40.50.410">
    <property type="entry name" value="von Willebrand factor, type A domain"/>
    <property type="match status" value="2"/>
</dbReference>
<sequence>MTEEVESSLLVIVLDTNPGQRFLQEQAHMLAQCLESVIAFADSHLMLKSSNRLAVLACHMTSTEYLFPLPGDSDAETVATLRQQDGQYEMFSHVEKTLRQNLQRLVLREVEDIRSGSVALAGDSLLAGALSMALCYIHRLSAQPQVGLLGSPTTDRQLQNVTIDVCSLDQDLGLLQQGCDITGGLYLRVPQLQGLLQYLLWVFLPEPPIRKKLVLPPPVKVDYRAACFCHRELIDIGFVCSVCLSSKVSPTTPFIID</sequence>
<accession>A0A7R9F6I2</accession>
<keyword evidence="5 11" id="KW-0863">Zinc-finger</keyword>
<dbReference type="PANTHER" id="PTHR12831:SF0">
    <property type="entry name" value="GENERAL TRANSCRIPTION FACTOR IIH SUBUNIT 3"/>
    <property type="match status" value="1"/>
</dbReference>
<proteinExistence type="inferred from homology"/>
<keyword evidence="9 11" id="KW-0234">DNA repair</keyword>
<evidence type="ECO:0000256" key="10">
    <source>
        <dbReference type="ARBA" id="ARBA00023242"/>
    </source>
</evidence>